<dbReference type="InterPro" id="IPR001254">
    <property type="entry name" value="Trypsin_dom"/>
</dbReference>
<evidence type="ECO:0000313" key="2">
    <source>
        <dbReference type="Proteomes" id="UP000035642"/>
    </source>
</evidence>
<protein>
    <submittedName>
        <fullName evidence="3">Peptidase S1 domain-containing protein</fullName>
    </submittedName>
</protein>
<accession>A0A0K0CU87</accession>
<proteinExistence type="predicted"/>
<dbReference type="PANTHER" id="PTHR24260">
    <property type="match status" value="1"/>
</dbReference>
<dbReference type="InterPro" id="IPR009003">
    <property type="entry name" value="Peptidase_S1_PA"/>
</dbReference>
<keyword evidence="2" id="KW-1185">Reference proteome</keyword>
<dbReference type="PROSITE" id="PS00135">
    <property type="entry name" value="TRYPSIN_SER"/>
    <property type="match status" value="1"/>
</dbReference>
<name>A0A0K0CU87_ANGCA</name>
<dbReference type="Pfam" id="PF00089">
    <property type="entry name" value="Trypsin"/>
    <property type="match status" value="1"/>
</dbReference>
<dbReference type="WBParaSite" id="ACAC_0000075201-mRNA-1">
    <property type="protein sequence ID" value="ACAC_0000075201-mRNA-1"/>
    <property type="gene ID" value="ACAC_0000075201"/>
</dbReference>
<dbReference type="STRING" id="6313.A0A0K0CU87"/>
<dbReference type="GO" id="GO:0006508">
    <property type="term" value="P:proteolysis"/>
    <property type="evidence" value="ECO:0007669"/>
    <property type="project" value="InterPro"/>
</dbReference>
<reference evidence="2" key="1">
    <citation type="submission" date="2012-09" db="EMBL/GenBank/DDBJ databases">
        <authorList>
            <person name="Martin A.A."/>
        </authorList>
    </citation>
    <scope>NUCLEOTIDE SEQUENCE</scope>
</reference>
<dbReference type="Proteomes" id="UP000035642">
    <property type="component" value="Unassembled WGS sequence"/>
</dbReference>
<dbReference type="InterPro" id="IPR033116">
    <property type="entry name" value="TRYPSIN_SER"/>
</dbReference>
<sequence length="123" mass="13031">MFGIRMNISNVILKTTVPIIPLGQCQRQWSILSGGTVTISDKQICAGSKLHGTAPGDSGGPLLVRDAAGRLVQVGITSFGAGGGIGLLDQGTYPAVLAPINRQRERFGWGWEGSKIVNESRRE</sequence>
<dbReference type="InterPro" id="IPR043504">
    <property type="entry name" value="Peptidase_S1_PA_chymotrypsin"/>
</dbReference>
<evidence type="ECO:0000313" key="3">
    <source>
        <dbReference type="WBParaSite" id="ACAC_0000075201-mRNA-1"/>
    </source>
</evidence>
<dbReference type="GO" id="GO:0004252">
    <property type="term" value="F:serine-type endopeptidase activity"/>
    <property type="evidence" value="ECO:0007669"/>
    <property type="project" value="InterPro"/>
</dbReference>
<reference evidence="3" key="2">
    <citation type="submission" date="2017-02" db="UniProtKB">
        <authorList>
            <consortium name="WormBaseParasite"/>
        </authorList>
    </citation>
    <scope>IDENTIFICATION</scope>
</reference>
<organism evidence="2 3">
    <name type="scientific">Angiostrongylus cantonensis</name>
    <name type="common">Rat lungworm</name>
    <dbReference type="NCBI Taxonomy" id="6313"/>
    <lineage>
        <taxon>Eukaryota</taxon>
        <taxon>Metazoa</taxon>
        <taxon>Ecdysozoa</taxon>
        <taxon>Nematoda</taxon>
        <taxon>Chromadorea</taxon>
        <taxon>Rhabditida</taxon>
        <taxon>Rhabditina</taxon>
        <taxon>Rhabditomorpha</taxon>
        <taxon>Strongyloidea</taxon>
        <taxon>Metastrongylidae</taxon>
        <taxon>Angiostrongylus</taxon>
    </lineage>
</organism>
<dbReference type="AlphaFoldDB" id="A0A0K0CU87"/>
<feature type="domain" description="Peptidase S1" evidence="1">
    <location>
        <begin position="9"/>
        <end position="86"/>
    </location>
</feature>
<evidence type="ECO:0000259" key="1">
    <source>
        <dbReference type="Pfam" id="PF00089"/>
    </source>
</evidence>
<dbReference type="SUPFAM" id="SSF50494">
    <property type="entry name" value="Trypsin-like serine proteases"/>
    <property type="match status" value="1"/>
</dbReference>
<dbReference type="PANTHER" id="PTHR24260:SF136">
    <property type="entry name" value="GH08193P-RELATED"/>
    <property type="match status" value="1"/>
</dbReference>
<dbReference type="InterPro" id="IPR051333">
    <property type="entry name" value="CLIP_Serine_Protease"/>
</dbReference>
<dbReference type="Gene3D" id="2.40.10.10">
    <property type="entry name" value="Trypsin-like serine proteases"/>
    <property type="match status" value="1"/>
</dbReference>